<dbReference type="InterPro" id="IPR020471">
    <property type="entry name" value="AKR"/>
</dbReference>
<dbReference type="EMBL" id="CP141884">
    <property type="protein sequence ID" value="WRT66051.1"/>
    <property type="molecule type" value="Genomic_DNA"/>
</dbReference>
<evidence type="ECO:0000313" key="2">
    <source>
        <dbReference type="EMBL" id="WRT66051.1"/>
    </source>
</evidence>
<organism evidence="2 3">
    <name type="scientific">Kwoniella shivajii</name>
    <dbReference type="NCBI Taxonomy" id="564305"/>
    <lineage>
        <taxon>Eukaryota</taxon>
        <taxon>Fungi</taxon>
        <taxon>Dikarya</taxon>
        <taxon>Basidiomycota</taxon>
        <taxon>Agaricomycotina</taxon>
        <taxon>Tremellomycetes</taxon>
        <taxon>Tremellales</taxon>
        <taxon>Cryptococcaceae</taxon>
        <taxon>Kwoniella</taxon>
    </lineage>
</organism>
<dbReference type="PRINTS" id="PR00069">
    <property type="entry name" value="ALDKETRDTASE"/>
</dbReference>
<dbReference type="InterPro" id="IPR023210">
    <property type="entry name" value="NADP_OxRdtase_dom"/>
</dbReference>
<gene>
    <name evidence="2" type="ORF">IL334_003003</name>
</gene>
<dbReference type="InterPro" id="IPR036812">
    <property type="entry name" value="NAD(P)_OxRdtase_dom_sf"/>
</dbReference>
<dbReference type="RefSeq" id="XP_062790791.1">
    <property type="nucleotide sequence ID" value="XM_062934740.1"/>
</dbReference>
<dbReference type="GeneID" id="87955134"/>
<accession>A0ABZ1CZB8</accession>
<sequence length="279" mass="31194">MAASKDTGPNSTITLDSGNKIPQLGFGVYQSPAEVTERTVRIALEAGYRHIDSAQWYFNEEQVGLAVQASAFPRESVFITTKLGHADRIPELLEESVSKVDPRPDGYVDLFLIHSPSAGPEKRKEQWQALESLVDRGKAKDIGVSNYGVKHLTQMSEYSKISPAVNQIELHPWCQQPAIVSYCQAYNIALEAYSPLVQGTKASDPVLLRIAKETGKSWAQVLIRWSLQRGFIPLPKSDTKDRIIANRDVFDFELSESQMQSLNELDKDEHVCLNHTELP</sequence>
<evidence type="ECO:0000259" key="1">
    <source>
        <dbReference type="Pfam" id="PF00248"/>
    </source>
</evidence>
<keyword evidence="3" id="KW-1185">Reference proteome</keyword>
<dbReference type="CDD" id="cd19071">
    <property type="entry name" value="AKR_AKR1-5-like"/>
    <property type="match status" value="1"/>
</dbReference>
<name>A0ABZ1CZB8_9TREE</name>
<dbReference type="PROSITE" id="PS00063">
    <property type="entry name" value="ALDOKETO_REDUCTASE_3"/>
    <property type="match status" value="1"/>
</dbReference>
<feature type="domain" description="NADP-dependent oxidoreductase" evidence="1">
    <location>
        <begin position="30"/>
        <end position="266"/>
    </location>
</feature>
<dbReference type="InterPro" id="IPR018170">
    <property type="entry name" value="Aldo/ket_reductase_CS"/>
</dbReference>
<reference evidence="2 3" key="1">
    <citation type="submission" date="2024-01" db="EMBL/GenBank/DDBJ databases">
        <title>Comparative genomics of Cryptococcus and Kwoniella reveals pathogenesis evolution and contrasting modes of karyotype evolution via chromosome fusion or intercentromeric recombination.</title>
        <authorList>
            <person name="Coelho M.A."/>
            <person name="David-Palma M."/>
            <person name="Shea T."/>
            <person name="Bowers K."/>
            <person name="McGinley-Smith S."/>
            <person name="Mohammad A.W."/>
            <person name="Gnirke A."/>
            <person name="Yurkov A.M."/>
            <person name="Nowrousian M."/>
            <person name="Sun S."/>
            <person name="Cuomo C.A."/>
            <person name="Heitman J."/>
        </authorList>
    </citation>
    <scope>NUCLEOTIDE SEQUENCE [LARGE SCALE GENOMIC DNA]</scope>
    <source>
        <strain evidence="2">CBS 11374</strain>
    </source>
</reference>
<proteinExistence type="predicted"/>
<dbReference type="PANTHER" id="PTHR43827">
    <property type="entry name" value="2,5-DIKETO-D-GLUCONIC ACID REDUCTASE"/>
    <property type="match status" value="1"/>
</dbReference>
<dbReference type="Pfam" id="PF00248">
    <property type="entry name" value="Aldo_ket_red"/>
    <property type="match status" value="1"/>
</dbReference>
<dbReference type="PROSITE" id="PS00798">
    <property type="entry name" value="ALDOKETO_REDUCTASE_1"/>
    <property type="match status" value="1"/>
</dbReference>
<dbReference type="Gene3D" id="3.20.20.100">
    <property type="entry name" value="NADP-dependent oxidoreductase domain"/>
    <property type="match status" value="1"/>
</dbReference>
<dbReference type="Proteomes" id="UP001329825">
    <property type="component" value="Chromosome 4"/>
</dbReference>
<dbReference type="PANTHER" id="PTHR43827:SF13">
    <property type="entry name" value="ALDO_KETO REDUCTASE FAMILY PROTEIN"/>
    <property type="match status" value="1"/>
</dbReference>
<dbReference type="PROSITE" id="PS00062">
    <property type="entry name" value="ALDOKETO_REDUCTASE_2"/>
    <property type="match status" value="1"/>
</dbReference>
<protein>
    <recommendedName>
        <fullName evidence="1">NADP-dependent oxidoreductase domain-containing protein</fullName>
    </recommendedName>
</protein>
<dbReference type="PIRSF" id="PIRSF000097">
    <property type="entry name" value="AKR"/>
    <property type="match status" value="1"/>
</dbReference>
<dbReference type="SUPFAM" id="SSF51430">
    <property type="entry name" value="NAD(P)-linked oxidoreductase"/>
    <property type="match status" value="1"/>
</dbReference>
<evidence type="ECO:0000313" key="3">
    <source>
        <dbReference type="Proteomes" id="UP001329825"/>
    </source>
</evidence>